<feature type="signal peptide" evidence="1">
    <location>
        <begin position="1"/>
        <end position="20"/>
    </location>
</feature>
<dbReference type="AlphaFoldDB" id="A0A6V8H2A7"/>
<dbReference type="EMBL" id="DF933813">
    <property type="protein sequence ID" value="GAM35264.1"/>
    <property type="molecule type" value="Genomic_DNA"/>
</dbReference>
<evidence type="ECO:0000313" key="2">
    <source>
        <dbReference type="EMBL" id="GAM35264.1"/>
    </source>
</evidence>
<organism evidence="2 3">
    <name type="scientific">Talaromyces pinophilus</name>
    <name type="common">Penicillium pinophilum</name>
    <dbReference type="NCBI Taxonomy" id="128442"/>
    <lineage>
        <taxon>Eukaryota</taxon>
        <taxon>Fungi</taxon>
        <taxon>Dikarya</taxon>
        <taxon>Ascomycota</taxon>
        <taxon>Pezizomycotina</taxon>
        <taxon>Eurotiomycetes</taxon>
        <taxon>Eurotiomycetidae</taxon>
        <taxon>Eurotiales</taxon>
        <taxon>Trichocomaceae</taxon>
        <taxon>Talaromyces</taxon>
        <taxon>Talaromyces sect. Talaromyces</taxon>
    </lineage>
</organism>
<dbReference type="Proteomes" id="UP000053095">
    <property type="component" value="Unassembled WGS sequence"/>
</dbReference>
<proteinExistence type="predicted"/>
<gene>
    <name evidence="2" type="ORF">TCE0_017f03461</name>
</gene>
<name>A0A6V8H2A7_TALPI</name>
<sequence length="175" mass="18737">MLLKNILFWVSASLVLGVYAAAIDTHSSPPSPITESMDIDALTQTPADYLPSSNITSLSHVTHGTSSLSKRYDFKKAPFKCHGLDYGYAAVDSVIAGIKHLTSSSVNKGKPSNSALNCGRSKQPLTIDSFADIASGAQYVVSKCAYWDDGRSKEMVAGEANPGPDWTVVVRKNHC</sequence>
<keyword evidence="3" id="KW-1185">Reference proteome</keyword>
<keyword evidence="1" id="KW-0732">Signal</keyword>
<evidence type="ECO:0000313" key="3">
    <source>
        <dbReference type="Proteomes" id="UP000053095"/>
    </source>
</evidence>
<feature type="chain" id="PRO_5028034762" evidence="1">
    <location>
        <begin position="21"/>
        <end position="175"/>
    </location>
</feature>
<accession>A0A6V8H2A7</accession>
<protein>
    <submittedName>
        <fullName evidence="2">Uncharacterized protein</fullName>
    </submittedName>
</protein>
<reference evidence="3" key="1">
    <citation type="journal article" date="2015" name="Genome Announc.">
        <title>Draft genome sequence of Talaromyces cellulolyticus strain Y-94, a source of lignocellulosic biomass-degrading enzymes.</title>
        <authorList>
            <person name="Fujii T."/>
            <person name="Koike H."/>
            <person name="Sawayama S."/>
            <person name="Yano S."/>
            <person name="Inoue H."/>
        </authorList>
    </citation>
    <scope>NUCLEOTIDE SEQUENCE [LARGE SCALE GENOMIC DNA]</scope>
    <source>
        <strain evidence="3">Y-94</strain>
    </source>
</reference>
<evidence type="ECO:0000256" key="1">
    <source>
        <dbReference type="SAM" id="SignalP"/>
    </source>
</evidence>
<comment type="caution">
    <text evidence="2">The sequence shown here is derived from an EMBL/GenBank/DDBJ whole genome shotgun (WGS) entry which is preliminary data.</text>
</comment>